<organism evidence="3 4">
    <name type="scientific">Leptothoe spongobia TAU-MAC 1115</name>
    <dbReference type="NCBI Taxonomy" id="1967444"/>
    <lineage>
        <taxon>Bacteria</taxon>
        <taxon>Bacillati</taxon>
        <taxon>Cyanobacteriota</taxon>
        <taxon>Cyanophyceae</taxon>
        <taxon>Nodosilineales</taxon>
        <taxon>Cymatolegaceae</taxon>
        <taxon>Leptothoe</taxon>
        <taxon>Leptothoe spongobia</taxon>
    </lineage>
</organism>
<reference evidence="3" key="1">
    <citation type="submission" date="2020-11" db="EMBL/GenBank/DDBJ databases">
        <authorList>
            <person name="Konstantinou D."/>
            <person name="Gkelis S."/>
            <person name="Popin R."/>
            <person name="Fewer D."/>
            <person name="Sivonen K."/>
        </authorList>
    </citation>
    <scope>NUCLEOTIDE SEQUENCE</scope>
    <source>
        <strain evidence="3">TAU-MAC 1115</strain>
    </source>
</reference>
<dbReference type="PANTHER" id="PTHR38340:SF1">
    <property type="entry name" value="S-LAYER PROTEIN"/>
    <property type="match status" value="1"/>
</dbReference>
<protein>
    <submittedName>
        <fullName evidence="3">Uncharacterized protein</fullName>
    </submittedName>
</protein>
<dbReference type="InterPro" id="IPR050557">
    <property type="entry name" value="RTX_toxin/Mannuronan_C5-epim"/>
</dbReference>
<dbReference type="PRINTS" id="PR00313">
    <property type="entry name" value="CABNDNGRPT"/>
</dbReference>
<dbReference type="Proteomes" id="UP000717364">
    <property type="component" value="Unassembled WGS sequence"/>
</dbReference>
<evidence type="ECO:0000313" key="4">
    <source>
        <dbReference type="Proteomes" id="UP000717364"/>
    </source>
</evidence>
<accession>A0A947GKA5</accession>
<sequence length="543" mass="59165">MGESVTEYEYDENGQVIDTENDGWLAGEDHTLPGIVMLADPEEGDAYYQQFQLGEEEEQALVLDDDSEIDVDGQEIEDILRVKEFSALEPDEFDITYYAEDVGQVAQKEFEDNGELEFVSELVETKDLGETLLPDFSSATFEPGAFGDNPYVALTPGSVTSYELDVVDEETGEVSLENNQVFVTYNTKNILGVDARVVRDREYVDGLLVEDTFDWYAQDTDGNVWYMGEDSTSFEYDDAGNLIETNTDGSWQAGVDGALPGILMYADPQVGANYYQEFFLGEAEDEAQVVSLDESISIGLGSYDNVLQTFESTALEPDALEFKYYAPGVGLLRIEGLNEDGEPEEVTEFTGMEMFDQFFFGENSRDKFVGSDGNDFIDGGAGNDKIAGGLGDDKILGGAGNDVLRGDLNRRNPQNGINGGDDIIYGGAGNDRIGGKGGDDTLYGDAGNDRLWGDAGDDVLFGGEGKDKLWGGRGSDTFVLSMGEGRDKIMDFEVGTDFIGLNEGLSFGQLEFQGRKILFDDEVLATVAGVNTSTLGESSFVMM</sequence>
<dbReference type="PANTHER" id="PTHR38340">
    <property type="entry name" value="S-LAYER PROTEIN"/>
    <property type="match status" value="1"/>
</dbReference>
<dbReference type="InterPro" id="IPR011049">
    <property type="entry name" value="Serralysin-like_metalloprot_C"/>
</dbReference>
<proteinExistence type="predicted"/>
<keyword evidence="4" id="KW-1185">Reference proteome</keyword>
<reference evidence="3" key="2">
    <citation type="journal article" date="2021" name="Mar. Drugs">
        <title>Genome Reduction and Secondary Metabolism of the Marine Sponge-Associated Cyanobacterium Leptothoe.</title>
        <authorList>
            <person name="Konstantinou D."/>
            <person name="Popin R.V."/>
            <person name="Fewer D.P."/>
            <person name="Sivonen K."/>
            <person name="Gkelis S."/>
        </authorList>
    </citation>
    <scope>NUCLEOTIDE SEQUENCE</scope>
    <source>
        <strain evidence="3">TAU-MAC 1115</strain>
    </source>
</reference>
<dbReference type="GO" id="GO:0005576">
    <property type="term" value="C:extracellular region"/>
    <property type="evidence" value="ECO:0007669"/>
    <property type="project" value="UniProtKB-SubCell"/>
</dbReference>
<dbReference type="InterPro" id="IPR018511">
    <property type="entry name" value="Hemolysin-typ_Ca-bd_CS"/>
</dbReference>
<evidence type="ECO:0000313" key="3">
    <source>
        <dbReference type="EMBL" id="MBT9317184.1"/>
    </source>
</evidence>
<evidence type="ECO:0000256" key="1">
    <source>
        <dbReference type="ARBA" id="ARBA00004613"/>
    </source>
</evidence>
<dbReference type="AlphaFoldDB" id="A0A947GKA5"/>
<dbReference type="InterPro" id="IPR001343">
    <property type="entry name" value="Hemolysn_Ca-bd"/>
</dbReference>
<keyword evidence="2" id="KW-0964">Secreted</keyword>
<comment type="subcellular location">
    <subcellularLocation>
        <location evidence="1">Secreted</location>
    </subcellularLocation>
</comment>
<comment type="caution">
    <text evidence="3">The sequence shown here is derived from an EMBL/GenBank/DDBJ whole genome shotgun (WGS) entry which is preliminary data.</text>
</comment>
<dbReference type="GO" id="GO:0005509">
    <property type="term" value="F:calcium ion binding"/>
    <property type="evidence" value="ECO:0007669"/>
    <property type="project" value="InterPro"/>
</dbReference>
<dbReference type="Pfam" id="PF00353">
    <property type="entry name" value="HemolysinCabind"/>
    <property type="match status" value="3"/>
</dbReference>
<name>A0A947GKA5_9CYAN</name>
<evidence type="ECO:0000256" key="2">
    <source>
        <dbReference type="ARBA" id="ARBA00022525"/>
    </source>
</evidence>
<gene>
    <name evidence="3" type="ORF">IXB50_17310</name>
</gene>
<dbReference type="SUPFAM" id="SSF51120">
    <property type="entry name" value="beta-Roll"/>
    <property type="match status" value="2"/>
</dbReference>
<dbReference type="PROSITE" id="PS00330">
    <property type="entry name" value="HEMOLYSIN_CALCIUM"/>
    <property type="match status" value="4"/>
</dbReference>
<dbReference type="EMBL" id="JADOES010000040">
    <property type="protein sequence ID" value="MBT9317184.1"/>
    <property type="molecule type" value="Genomic_DNA"/>
</dbReference>
<dbReference type="Gene3D" id="2.150.10.10">
    <property type="entry name" value="Serralysin-like metalloprotease, C-terminal"/>
    <property type="match status" value="2"/>
</dbReference>